<evidence type="ECO:0000313" key="6">
    <source>
        <dbReference type="Proteomes" id="UP000230002"/>
    </source>
</evidence>
<organism evidence="5 6">
    <name type="scientific">Ganoderma sinense ZZ0214-1</name>
    <dbReference type="NCBI Taxonomy" id="1077348"/>
    <lineage>
        <taxon>Eukaryota</taxon>
        <taxon>Fungi</taxon>
        <taxon>Dikarya</taxon>
        <taxon>Basidiomycota</taxon>
        <taxon>Agaricomycotina</taxon>
        <taxon>Agaricomycetes</taxon>
        <taxon>Polyporales</taxon>
        <taxon>Polyporaceae</taxon>
        <taxon>Ganoderma</taxon>
    </lineage>
</organism>
<sequence length="587" mass="62528">MLLSFFTSSSLFFSSAHVSVRPIVGSSNITGNTTNTSSIQWGPCDPSLVADPSLTCGFFEIPLDYHDSSAGKGRLAVIKANATGDRRGTFFVNPGGPGVSGLQALDETSELPRAQVGGGYDIVSWDPRGVGTLTIPAGNMACFEDDVEYNAFWQGTVELSGIDATGNFTDPSETDALLAQADVMQQKYSELGVRCQQHSSGRYLKYMGTAATVRDLLALTDALDGSGAPVNYLGLSYGTIIGSWLINLFPERVGRVIIDGVVDPNVFHTPAGFLGWPAQLPNTDDVYKGLVTGCALAGPDGCALASTGDGPLDINDHIQDIFNAAHSAEAANASSPITPGIVRTQLFWPAIYVPSTWSNLTNETLPQVAQQLNSTSLGTGNVTKRFDLMRRSLMKRAETSSVSYTTQAILCGDAPDRTANNTVTMKDVFDTVINTTHNVSHMCTCLPLHLESSPLTVGAIWPHPVYYCAFWPERAIERHMGPFNKTLASRIPVIGNTYDPITPFVGAKTVAEGLGDSATLVRMNGFGHTSQAAAGQSACINNIMRAYLVNNALPEGNDTVCEVDDSFELYPGVSTSQILANMPNTGI</sequence>
<dbReference type="EMBL" id="AYKW01000045">
    <property type="protein sequence ID" value="PIL25626.1"/>
    <property type="molecule type" value="Genomic_DNA"/>
</dbReference>
<gene>
    <name evidence="5" type="ORF">GSI_11375</name>
</gene>
<evidence type="ECO:0000313" key="5">
    <source>
        <dbReference type="EMBL" id="PIL25626.1"/>
    </source>
</evidence>
<keyword evidence="3" id="KW-0732">Signal</keyword>
<evidence type="ECO:0000259" key="4">
    <source>
        <dbReference type="Pfam" id="PF08386"/>
    </source>
</evidence>
<dbReference type="OrthoDB" id="425534at2759"/>
<dbReference type="InterPro" id="IPR029058">
    <property type="entry name" value="AB_hydrolase_fold"/>
</dbReference>
<keyword evidence="6" id="KW-1185">Reference proteome</keyword>
<accession>A0A2G8RVS7</accession>
<feature type="domain" description="Peptidase S33 tripeptidyl aminopeptidase-like C-terminal" evidence="4">
    <location>
        <begin position="457"/>
        <end position="561"/>
    </location>
</feature>
<dbReference type="STRING" id="1077348.A0A2G8RVS7"/>
<dbReference type="SUPFAM" id="SSF53474">
    <property type="entry name" value="alpha/beta-Hydrolases"/>
    <property type="match status" value="1"/>
</dbReference>
<name>A0A2G8RVS7_9APHY</name>
<dbReference type="PANTHER" id="PTHR43248:SF25">
    <property type="entry name" value="AB HYDROLASE-1 DOMAIN-CONTAINING PROTEIN-RELATED"/>
    <property type="match status" value="1"/>
</dbReference>
<feature type="signal peptide" evidence="3">
    <location>
        <begin position="1"/>
        <end position="16"/>
    </location>
</feature>
<dbReference type="InterPro" id="IPR051601">
    <property type="entry name" value="Serine_prot/Carboxylest_S33"/>
</dbReference>
<evidence type="ECO:0000256" key="1">
    <source>
        <dbReference type="ARBA" id="ARBA00010088"/>
    </source>
</evidence>
<dbReference type="Pfam" id="PF08386">
    <property type="entry name" value="Abhydrolase_4"/>
    <property type="match status" value="1"/>
</dbReference>
<comment type="similarity">
    <text evidence="1">Belongs to the peptidase S33 family.</text>
</comment>
<comment type="caution">
    <text evidence="5">The sequence shown here is derived from an EMBL/GenBank/DDBJ whole genome shotgun (WGS) entry which is preliminary data.</text>
</comment>
<evidence type="ECO:0000256" key="2">
    <source>
        <dbReference type="ARBA" id="ARBA00022801"/>
    </source>
</evidence>
<evidence type="ECO:0000256" key="3">
    <source>
        <dbReference type="SAM" id="SignalP"/>
    </source>
</evidence>
<reference evidence="5 6" key="1">
    <citation type="journal article" date="2015" name="Sci. Rep.">
        <title>Chromosome-level genome map provides insights into diverse defense mechanisms in the medicinal fungus Ganoderma sinense.</title>
        <authorList>
            <person name="Zhu Y."/>
            <person name="Xu J."/>
            <person name="Sun C."/>
            <person name="Zhou S."/>
            <person name="Xu H."/>
            <person name="Nelson D.R."/>
            <person name="Qian J."/>
            <person name="Song J."/>
            <person name="Luo H."/>
            <person name="Xiang L."/>
            <person name="Li Y."/>
            <person name="Xu Z."/>
            <person name="Ji A."/>
            <person name="Wang L."/>
            <person name="Lu S."/>
            <person name="Hayward A."/>
            <person name="Sun W."/>
            <person name="Li X."/>
            <person name="Schwartz D.C."/>
            <person name="Wang Y."/>
            <person name="Chen S."/>
        </authorList>
    </citation>
    <scope>NUCLEOTIDE SEQUENCE [LARGE SCALE GENOMIC DNA]</scope>
    <source>
        <strain evidence="5 6">ZZ0214-1</strain>
    </source>
</reference>
<dbReference type="AlphaFoldDB" id="A0A2G8RVS7"/>
<dbReference type="GO" id="GO:0016787">
    <property type="term" value="F:hydrolase activity"/>
    <property type="evidence" value="ECO:0007669"/>
    <property type="project" value="UniProtKB-KW"/>
</dbReference>
<dbReference type="Proteomes" id="UP000230002">
    <property type="component" value="Unassembled WGS sequence"/>
</dbReference>
<dbReference type="InterPro" id="IPR013595">
    <property type="entry name" value="Pept_S33_TAP-like_C"/>
</dbReference>
<dbReference type="PANTHER" id="PTHR43248">
    <property type="entry name" value="2-SUCCINYL-6-HYDROXY-2,4-CYCLOHEXADIENE-1-CARBOXYLATE SYNTHASE"/>
    <property type="match status" value="1"/>
</dbReference>
<feature type="chain" id="PRO_5013970366" description="Peptidase S33 tripeptidyl aminopeptidase-like C-terminal domain-containing protein" evidence="3">
    <location>
        <begin position="17"/>
        <end position="587"/>
    </location>
</feature>
<proteinExistence type="inferred from homology"/>
<dbReference type="Gene3D" id="3.40.50.1820">
    <property type="entry name" value="alpha/beta hydrolase"/>
    <property type="match status" value="1"/>
</dbReference>
<keyword evidence="2" id="KW-0378">Hydrolase</keyword>
<protein>
    <recommendedName>
        <fullName evidence="4">Peptidase S33 tripeptidyl aminopeptidase-like C-terminal domain-containing protein</fullName>
    </recommendedName>
</protein>